<dbReference type="Proteomes" id="UP000467105">
    <property type="component" value="Chromosome"/>
</dbReference>
<proteinExistence type="predicted"/>
<dbReference type="AlphaFoldDB" id="A0A7I7YXI3"/>
<sequence length="287" mass="29434">MRFAVTVALWLATTVALAVAVPAAWTQLHLVDADGYAAMATEAAGDPALQSAMAADLTTRAMALIAARGAGRYPVDSSQLHAAAAAFTAGPGFPPLFAQANRSAHDWLFDAAGPGQGGDQWVVDVAPMLEDSSIQPLLSGYHVNVPANVAVPVAVSVPASLRRGELSRLAAWGPWLSVGAVAVTGWCALLTLAAARRRGQALTSLGVSALLVGASGYAAIEVGRRRVNDVLNHTAGDVRRIADVMVGRAEAGLHEWLDLTLMAGVGLVVSGVVVAVLGGLRKPASRT</sequence>
<dbReference type="EMBL" id="AP022614">
    <property type="protein sequence ID" value="BBZ46032.1"/>
    <property type="molecule type" value="Genomic_DNA"/>
</dbReference>
<reference evidence="1 2" key="1">
    <citation type="journal article" date="2019" name="Emerg. Microbes Infect.">
        <title>Comprehensive subspecies identification of 175 nontuberculous mycobacteria species based on 7547 genomic profiles.</title>
        <authorList>
            <person name="Matsumoto Y."/>
            <person name="Kinjo T."/>
            <person name="Motooka D."/>
            <person name="Nabeya D."/>
            <person name="Jung N."/>
            <person name="Uechi K."/>
            <person name="Horii T."/>
            <person name="Iida T."/>
            <person name="Fujita J."/>
            <person name="Nakamura S."/>
        </authorList>
    </citation>
    <scope>NUCLEOTIDE SEQUENCE [LARGE SCALE GENOMIC DNA]</scope>
    <source>
        <strain evidence="1 2">JCM 14742</strain>
    </source>
</reference>
<accession>A0A7I7YXI3</accession>
<evidence type="ECO:0000313" key="1">
    <source>
        <dbReference type="EMBL" id="BBZ46032.1"/>
    </source>
</evidence>
<protein>
    <submittedName>
        <fullName evidence="1">Uncharacterized protein</fullName>
    </submittedName>
</protein>
<dbReference type="OrthoDB" id="4753518at2"/>
<gene>
    <name evidence="1" type="ORF">MPRM_33130</name>
</gene>
<name>A0A7I7YXI3_9MYCO</name>
<organism evidence="1 2">
    <name type="scientific">Mycobacterium parmense</name>
    <dbReference type="NCBI Taxonomy" id="185642"/>
    <lineage>
        <taxon>Bacteria</taxon>
        <taxon>Bacillati</taxon>
        <taxon>Actinomycetota</taxon>
        <taxon>Actinomycetes</taxon>
        <taxon>Mycobacteriales</taxon>
        <taxon>Mycobacteriaceae</taxon>
        <taxon>Mycobacterium</taxon>
        <taxon>Mycobacterium simiae complex</taxon>
    </lineage>
</organism>
<evidence type="ECO:0000313" key="2">
    <source>
        <dbReference type="Proteomes" id="UP000467105"/>
    </source>
</evidence>
<dbReference type="RefSeq" id="WP_085271762.1">
    <property type="nucleotide sequence ID" value="NZ_AP022614.1"/>
</dbReference>
<keyword evidence="2" id="KW-1185">Reference proteome</keyword>